<dbReference type="PANTHER" id="PTHR13449:SF2">
    <property type="entry name" value="PROTEIN WNTLESS HOMOLOG"/>
    <property type="match status" value="1"/>
</dbReference>
<feature type="region of interest" description="Disordered" evidence="10">
    <location>
        <begin position="499"/>
        <end position="521"/>
    </location>
</feature>
<evidence type="ECO:0000256" key="1">
    <source>
        <dbReference type="ARBA" id="ARBA00004337"/>
    </source>
</evidence>
<comment type="similarity">
    <text evidence="3">Belongs to the wntless family.</text>
</comment>
<evidence type="ECO:0000313" key="14">
    <source>
        <dbReference type="EMBL" id="PAV89937.1"/>
    </source>
</evidence>
<dbReference type="InterPro" id="IPR053936">
    <property type="entry name" value="WLS_GOLD"/>
</dbReference>
<evidence type="ECO:0000256" key="9">
    <source>
        <dbReference type="ARBA" id="ARBA00023136"/>
    </source>
</evidence>
<dbReference type="EMBL" id="LIAE01006417">
    <property type="protein sequence ID" value="PAV89937.1"/>
    <property type="molecule type" value="Genomic_DNA"/>
</dbReference>
<accession>A0A2A2LVC2</accession>
<dbReference type="Pfam" id="PF21883">
    <property type="entry name" value="WLS_GOLD"/>
    <property type="match status" value="1"/>
</dbReference>
<dbReference type="GO" id="GO:0006886">
    <property type="term" value="P:intracellular protein transport"/>
    <property type="evidence" value="ECO:0007669"/>
    <property type="project" value="TreeGrafter"/>
</dbReference>
<dbReference type="Pfam" id="PF06664">
    <property type="entry name" value="WLS-like_TM"/>
    <property type="match status" value="1"/>
</dbReference>
<name>A0A2A2LVC2_9BILA</name>
<feature type="domain" description="Wntless GOLD" evidence="13">
    <location>
        <begin position="7"/>
        <end position="191"/>
    </location>
</feature>
<keyword evidence="15" id="KW-1185">Reference proteome</keyword>
<dbReference type="PANTHER" id="PTHR13449">
    <property type="entry name" value="INTEGRAL MEMBRANE PROTEIN GPR177"/>
    <property type="match status" value="1"/>
</dbReference>
<proteinExistence type="inferred from homology"/>
<dbReference type="GO" id="GO:0061355">
    <property type="term" value="P:Wnt protein secretion"/>
    <property type="evidence" value="ECO:0007669"/>
    <property type="project" value="TreeGrafter"/>
</dbReference>
<gene>
    <name evidence="14" type="ORF">WR25_15249</name>
</gene>
<comment type="subcellular location">
    <subcellularLocation>
        <location evidence="1">Endosome membrane</location>
        <topology evidence="1">Multi-pass membrane protein</topology>
    </subcellularLocation>
    <subcellularLocation>
        <location evidence="2">Golgi apparatus membrane</location>
        <topology evidence="2">Multi-pass membrane protein</topology>
    </subcellularLocation>
</comment>
<keyword evidence="5" id="KW-0879">Wnt signaling pathway</keyword>
<feature type="transmembrane region" description="Helical" evidence="11">
    <location>
        <begin position="413"/>
        <end position="433"/>
    </location>
</feature>
<keyword evidence="6 11" id="KW-0812">Transmembrane</keyword>
<keyword evidence="4" id="KW-0217">Developmental protein</keyword>
<organism evidence="14 15">
    <name type="scientific">Diploscapter pachys</name>
    <dbReference type="NCBI Taxonomy" id="2018661"/>
    <lineage>
        <taxon>Eukaryota</taxon>
        <taxon>Metazoa</taxon>
        <taxon>Ecdysozoa</taxon>
        <taxon>Nematoda</taxon>
        <taxon>Chromadorea</taxon>
        <taxon>Rhabditida</taxon>
        <taxon>Rhabditina</taxon>
        <taxon>Rhabditomorpha</taxon>
        <taxon>Rhabditoidea</taxon>
        <taxon>Rhabditidae</taxon>
        <taxon>Diploscapter</taxon>
    </lineage>
</organism>
<dbReference type="GO" id="GO:0000139">
    <property type="term" value="C:Golgi membrane"/>
    <property type="evidence" value="ECO:0007669"/>
    <property type="project" value="UniProtKB-SubCell"/>
</dbReference>
<evidence type="ECO:0000256" key="8">
    <source>
        <dbReference type="ARBA" id="ARBA00023034"/>
    </source>
</evidence>
<feature type="transmembrane region" description="Helical" evidence="11">
    <location>
        <begin position="230"/>
        <end position="251"/>
    </location>
</feature>
<evidence type="ECO:0000256" key="3">
    <source>
        <dbReference type="ARBA" id="ARBA00008148"/>
    </source>
</evidence>
<keyword evidence="9 11" id="KW-0472">Membrane</keyword>
<dbReference type="OrthoDB" id="5804250at2759"/>
<dbReference type="Proteomes" id="UP000218231">
    <property type="component" value="Unassembled WGS sequence"/>
</dbReference>
<feature type="transmembrane region" description="Helical" evidence="11">
    <location>
        <begin position="317"/>
        <end position="335"/>
    </location>
</feature>
<evidence type="ECO:0000256" key="7">
    <source>
        <dbReference type="ARBA" id="ARBA00022989"/>
    </source>
</evidence>
<evidence type="ECO:0000313" key="15">
    <source>
        <dbReference type="Proteomes" id="UP000218231"/>
    </source>
</evidence>
<evidence type="ECO:0000259" key="13">
    <source>
        <dbReference type="Pfam" id="PF21883"/>
    </source>
</evidence>
<dbReference type="GO" id="GO:0016055">
    <property type="term" value="P:Wnt signaling pathway"/>
    <property type="evidence" value="ECO:0007669"/>
    <property type="project" value="UniProtKB-KW"/>
</dbReference>
<evidence type="ECO:0000259" key="12">
    <source>
        <dbReference type="Pfam" id="PF06664"/>
    </source>
</evidence>
<evidence type="ECO:0008006" key="16">
    <source>
        <dbReference type="Google" id="ProtNLM"/>
    </source>
</evidence>
<feature type="domain" description="Wntless-like transmembrane" evidence="12">
    <location>
        <begin position="192"/>
        <end position="481"/>
    </location>
</feature>
<keyword evidence="7 11" id="KW-1133">Transmembrane helix</keyword>
<evidence type="ECO:0000256" key="4">
    <source>
        <dbReference type="ARBA" id="ARBA00022473"/>
    </source>
</evidence>
<feature type="compositionally biased region" description="Polar residues" evidence="10">
    <location>
        <begin position="504"/>
        <end position="521"/>
    </location>
</feature>
<keyword evidence="8" id="KW-0333">Golgi apparatus</keyword>
<evidence type="ECO:0000256" key="2">
    <source>
        <dbReference type="ARBA" id="ARBA00004653"/>
    </source>
</evidence>
<evidence type="ECO:0000256" key="5">
    <source>
        <dbReference type="ARBA" id="ARBA00022687"/>
    </source>
</evidence>
<evidence type="ECO:0000256" key="6">
    <source>
        <dbReference type="ARBA" id="ARBA00022692"/>
    </source>
</evidence>
<protein>
    <recommendedName>
        <fullName evidence="16">Protein wntless</fullName>
    </recommendedName>
</protein>
<dbReference type="STRING" id="2018661.A0A2A2LVC2"/>
<feature type="transmembrane region" description="Helical" evidence="11">
    <location>
        <begin position="198"/>
        <end position="218"/>
    </location>
</feature>
<feature type="transmembrane region" description="Helical" evidence="11">
    <location>
        <begin position="271"/>
        <end position="289"/>
    </location>
</feature>
<reference evidence="14 15" key="1">
    <citation type="journal article" date="2017" name="Curr. Biol.">
        <title>Genome architecture and evolution of a unichromosomal asexual nematode.</title>
        <authorList>
            <person name="Fradin H."/>
            <person name="Zegar C."/>
            <person name="Gutwein M."/>
            <person name="Lucas J."/>
            <person name="Kovtun M."/>
            <person name="Corcoran D."/>
            <person name="Baugh L.R."/>
            <person name="Kiontke K."/>
            <person name="Gunsalus K."/>
            <person name="Fitch D.H."/>
            <person name="Piano F."/>
        </authorList>
    </citation>
    <scope>NUCLEOTIDE SEQUENCE [LARGE SCALE GENOMIC DNA]</scope>
    <source>
        <strain evidence="14">PF1309</strain>
    </source>
</reference>
<feature type="transmembrane region" description="Helical" evidence="11">
    <location>
        <begin position="355"/>
        <end position="378"/>
    </location>
</feature>
<dbReference type="AlphaFoldDB" id="A0A2A2LVC2"/>
<evidence type="ECO:0000256" key="10">
    <source>
        <dbReference type="SAM" id="MobiDB-lite"/>
    </source>
</evidence>
<dbReference type="GO" id="GO:0017147">
    <property type="term" value="F:Wnt-protein binding"/>
    <property type="evidence" value="ECO:0007669"/>
    <property type="project" value="InterPro"/>
</dbReference>
<sequence>MEFELIKCKDGSKGRTDKWFYMKNNCDWIDDLSEFTPTSFDMREIVFVAKMPHKRDGVELQYSPSFQFILGLLQVDVEYHKQFKYVDHASLQLEVRMAYRDKGDKEDDWKLLVQSNVTRKLECTIEEEKKKPGNDYSCDMMDLFELGHSSHAFYLLNIRIPIDQAACRYNPNSPNCQIGLLKSLRVIEIHQNGGFTMVWLWMKTLLSPLILACLFWFWNRISQLVRRPLLLEKAIFSLGISMAVLDLPIEWISLVIRLPFLLLLSDIRQGLFYFVLFAFWLIFAGEHLIGDSTRNNIVLFHSDNQFIIIHFQRSYKFNLGFIASASALLLVYDLIERGYQLSDPFYTIWSSEHGAKLAYTSISLALILTIAYFVFLFYKIGRVWMTIRSKREAHLYRTSENSRLKVEAVIYRFKFLMIFTLICSALTICAYFMKQFGEAQLHSDEPEDSLLTHSTSAFFTGTFGMWNIYVVLLLAMYAPSHKQYQGTAALVDETEGLLDDPSVGSGTESNPMTTLLKQAHD</sequence>
<dbReference type="InterPro" id="IPR047843">
    <property type="entry name" value="WLS-like_TM"/>
</dbReference>
<comment type="caution">
    <text evidence="14">The sequence shown here is derived from an EMBL/GenBank/DDBJ whole genome shotgun (WGS) entry which is preliminary data.</text>
</comment>
<feature type="transmembrane region" description="Helical" evidence="11">
    <location>
        <begin position="453"/>
        <end position="475"/>
    </location>
</feature>
<dbReference type="InterPro" id="IPR009551">
    <property type="entry name" value="Wntless"/>
</dbReference>
<evidence type="ECO:0000256" key="11">
    <source>
        <dbReference type="SAM" id="Phobius"/>
    </source>
</evidence>
<dbReference type="GO" id="GO:0010008">
    <property type="term" value="C:endosome membrane"/>
    <property type="evidence" value="ECO:0007669"/>
    <property type="project" value="UniProtKB-SubCell"/>
</dbReference>